<dbReference type="SUPFAM" id="SSF81301">
    <property type="entry name" value="Nucleotidyltransferase"/>
    <property type="match status" value="1"/>
</dbReference>
<dbReference type="PATRIC" id="fig|1603606.3.peg.2448"/>
<dbReference type="PANTHER" id="PTHR33571:SF14">
    <property type="entry name" value="PROTEIN ADENYLYLTRANSFERASE MJ0435-RELATED"/>
    <property type="match status" value="1"/>
</dbReference>
<dbReference type="KEGG" id="des:DSOUD_2265"/>
<dbReference type="GO" id="GO:0046872">
    <property type="term" value="F:metal ion binding"/>
    <property type="evidence" value="ECO:0007669"/>
    <property type="project" value="UniProtKB-KW"/>
</dbReference>
<dbReference type="Proteomes" id="UP000057158">
    <property type="component" value="Chromosome"/>
</dbReference>
<keyword evidence="6" id="KW-0547">Nucleotide-binding</keyword>
<gene>
    <name evidence="11" type="ORF">DSOUD_2265</name>
</gene>
<dbReference type="EMBL" id="CP010802">
    <property type="protein sequence ID" value="ALC17029.1"/>
    <property type="molecule type" value="Genomic_DNA"/>
</dbReference>
<evidence type="ECO:0000256" key="4">
    <source>
        <dbReference type="ARBA" id="ARBA00022695"/>
    </source>
</evidence>
<evidence type="ECO:0000256" key="6">
    <source>
        <dbReference type="ARBA" id="ARBA00022741"/>
    </source>
</evidence>
<name>A0A0M3QFY3_9BACT</name>
<evidence type="ECO:0000256" key="3">
    <source>
        <dbReference type="ARBA" id="ARBA00022679"/>
    </source>
</evidence>
<keyword evidence="8" id="KW-0460">Magnesium</keyword>
<evidence type="ECO:0000313" key="12">
    <source>
        <dbReference type="Proteomes" id="UP000057158"/>
    </source>
</evidence>
<dbReference type="RefSeq" id="WP_053551074.1">
    <property type="nucleotide sequence ID" value="NZ_CP010802.1"/>
</dbReference>
<dbReference type="Gene3D" id="3.30.460.10">
    <property type="entry name" value="Beta Polymerase, domain 2"/>
    <property type="match status" value="1"/>
</dbReference>
<dbReference type="OrthoDB" id="5422227at2"/>
<dbReference type="GO" id="GO:0005524">
    <property type="term" value="F:ATP binding"/>
    <property type="evidence" value="ECO:0007669"/>
    <property type="project" value="UniProtKB-KW"/>
</dbReference>
<proteinExistence type="inferred from homology"/>
<keyword evidence="3 11" id="KW-0808">Transferase</keyword>
<reference evidence="11 12" key="1">
    <citation type="submission" date="2015-07" db="EMBL/GenBank/DDBJ databases">
        <title>Isolation and Genomic Characterization of a Novel Halophilic Metal-Reducing Deltaproteobacterium from the Deep Subsurface.</title>
        <authorList>
            <person name="Badalamenti J.P."/>
            <person name="Summers Z.M."/>
            <person name="Gralnick J.A."/>
            <person name="Bond D.R."/>
        </authorList>
    </citation>
    <scope>NUCLEOTIDE SEQUENCE [LARGE SCALE GENOMIC DNA]</scope>
    <source>
        <strain evidence="11 12">WTL</strain>
    </source>
</reference>
<sequence>MLNTNEVTEKLEKHLEILRMQYGVERIGLFGSLVRGSQHSESDIDLLVEFKRPVGMFKFIELENQLSDLLGAKVDLVTPNALKPGIGKRILDEVRYVN</sequence>
<feature type="domain" description="Polymerase nucleotidyl transferase" evidence="10">
    <location>
        <begin position="11"/>
        <end position="97"/>
    </location>
</feature>
<evidence type="ECO:0000313" key="11">
    <source>
        <dbReference type="EMBL" id="ALC17029.1"/>
    </source>
</evidence>
<dbReference type="GO" id="GO:0016779">
    <property type="term" value="F:nucleotidyltransferase activity"/>
    <property type="evidence" value="ECO:0007669"/>
    <property type="project" value="UniProtKB-KW"/>
</dbReference>
<dbReference type="InterPro" id="IPR043519">
    <property type="entry name" value="NT_sf"/>
</dbReference>
<dbReference type="Pfam" id="PF01909">
    <property type="entry name" value="NTP_transf_2"/>
    <property type="match status" value="1"/>
</dbReference>
<keyword evidence="4" id="KW-0548">Nucleotidyltransferase</keyword>
<keyword evidence="12" id="KW-1185">Reference proteome</keyword>
<evidence type="ECO:0000256" key="8">
    <source>
        <dbReference type="ARBA" id="ARBA00022842"/>
    </source>
</evidence>
<evidence type="ECO:0000259" key="10">
    <source>
        <dbReference type="Pfam" id="PF01909"/>
    </source>
</evidence>
<keyword evidence="7" id="KW-0067">ATP-binding</keyword>
<evidence type="ECO:0000256" key="7">
    <source>
        <dbReference type="ARBA" id="ARBA00022840"/>
    </source>
</evidence>
<dbReference type="CDD" id="cd05403">
    <property type="entry name" value="NT_KNTase_like"/>
    <property type="match status" value="1"/>
</dbReference>
<keyword evidence="2" id="KW-1277">Toxin-antitoxin system</keyword>
<evidence type="ECO:0000256" key="2">
    <source>
        <dbReference type="ARBA" id="ARBA00022649"/>
    </source>
</evidence>
<comment type="similarity">
    <text evidence="9">Belongs to the MntA antitoxin family.</text>
</comment>
<evidence type="ECO:0000256" key="5">
    <source>
        <dbReference type="ARBA" id="ARBA00022723"/>
    </source>
</evidence>
<dbReference type="InterPro" id="IPR002934">
    <property type="entry name" value="Polymerase_NTP_transf_dom"/>
</dbReference>
<comment type="cofactor">
    <cofactor evidence="1">
        <name>Mg(2+)</name>
        <dbReference type="ChEBI" id="CHEBI:18420"/>
    </cofactor>
</comment>
<protein>
    <submittedName>
        <fullName evidence="11">Putative nucleotidyltransferase</fullName>
    </submittedName>
</protein>
<dbReference type="PANTHER" id="PTHR33571">
    <property type="entry name" value="SSL8005 PROTEIN"/>
    <property type="match status" value="1"/>
</dbReference>
<evidence type="ECO:0000256" key="9">
    <source>
        <dbReference type="ARBA" id="ARBA00038276"/>
    </source>
</evidence>
<dbReference type="AlphaFoldDB" id="A0A0M3QFY3"/>
<accession>A0A0M3QFY3</accession>
<dbReference type="STRING" id="1603606.DSOUD_2265"/>
<keyword evidence="5" id="KW-0479">Metal-binding</keyword>
<dbReference type="InterPro" id="IPR052038">
    <property type="entry name" value="Type-VII_TA_antitoxin"/>
</dbReference>
<organism evidence="11 12">
    <name type="scientific">Desulfuromonas soudanensis</name>
    <dbReference type="NCBI Taxonomy" id="1603606"/>
    <lineage>
        <taxon>Bacteria</taxon>
        <taxon>Pseudomonadati</taxon>
        <taxon>Thermodesulfobacteriota</taxon>
        <taxon>Desulfuromonadia</taxon>
        <taxon>Desulfuromonadales</taxon>
        <taxon>Desulfuromonadaceae</taxon>
        <taxon>Desulfuromonas</taxon>
    </lineage>
</organism>
<evidence type="ECO:0000256" key="1">
    <source>
        <dbReference type="ARBA" id="ARBA00001946"/>
    </source>
</evidence>